<dbReference type="Pfam" id="PF01066">
    <property type="entry name" value="CDP-OH_P_transf"/>
    <property type="match status" value="1"/>
</dbReference>
<dbReference type="InterPro" id="IPR043130">
    <property type="entry name" value="CDP-OH_PTrfase_TM_dom"/>
</dbReference>
<comment type="caution">
    <text evidence="2">The sequence shown here is derived from an EMBL/GenBank/DDBJ whole genome shotgun (WGS) entry which is preliminary data.</text>
</comment>
<evidence type="ECO:0000313" key="3">
    <source>
        <dbReference type="Proteomes" id="UP000269669"/>
    </source>
</evidence>
<evidence type="ECO:0000256" key="1">
    <source>
        <dbReference type="SAM" id="Phobius"/>
    </source>
</evidence>
<feature type="transmembrane region" description="Helical" evidence="1">
    <location>
        <begin position="136"/>
        <end position="154"/>
    </location>
</feature>
<gene>
    <name evidence="2" type="ORF">EDE15_3199</name>
</gene>
<sequence>MAAGDRDGITLKTMQATTTWTMVSLRVVLCPVIVWGAHAGWDGRWLGLIVLVALIDDIFDGVLARRWACDTPALRLSDTLADTVFYLGVVIALWMREPQLLRGNWQLLVALFATEAMRYGFDFWKFGKGASYHTYLAKCWGLVMAVAVIGVLSFGGLQWLITVSLVLGIACNTEGLAMSVVLPRWKNDVKTLGAAWRLRKTMTKPATGV</sequence>
<dbReference type="GO" id="GO:0016020">
    <property type="term" value="C:membrane"/>
    <property type="evidence" value="ECO:0007669"/>
    <property type="project" value="InterPro"/>
</dbReference>
<accession>A0A428MLQ0</accession>
<feature type="transmembrane region" description="Helical" evidence="1">
    <location>
        <begin position="160"/>
        <end position="182"/>
    </location>
</feature>
<dbReference type="AlphaFoldDB" id="A0A428MLQ0"/>
<keyword evidence="3" id="KW-1185">Reference proteome</keyword>
<name>A0A428MLQ0_9BACT</name>
<keyword evidence="2" id="KW-0808">Transferase</keyword>
<proteinExistence type="predicted"/>
<dbReference type="Proteomes" id="UP000269669">
    <property type="component" value="Unassembled WGS sequence"/>
</dbReference>
<dbReference type="Gene3D" id="1.20.120.1760">
    <property type="match status" value="1"/>
</dbReference>
<evidence type="ECO:0000313" key="2">
    <source>
        <dbReference type="EMBL" id="RSL17663.1"/>
    </source>
</evidence>
<protein>
    <submittedName>
        <fullName evidence="2">CDP-diacylglycerol--glycerol-3-phosphate 3-phosphatidyltransferase</fullName>
    </submittedName>
</protein>
<keyword evidence="1" id="KW-0472">Membrane</keyword>
<dbReference type="GO" id="GO:0016780">
    <property type="term" value="F:phosphotransferase activity, for other substituted phosphate groups"/>
    <property type="evidence" value="ECO:0007669"/>
    <property type="project" value="InterPro"/>
</dbReference>
<keyword evidence="1" id="KW-0812">Transmembrane</keyword>
<keyword evidence="1" id="KW-1133">Transmembrane helix</keyword>
<reference evidence="2 3" key="1">
    <citation type="submission" date="2018-12" db="EMBL/GenBank/DDBJ databases">
        <title>Sequencing of bacterial isolates from soil warming experiment in Harvard Forest, Massachusetts, USA.</title>
        <authorList>
            <person name="Deangelis K."/>
        </authorList>
    </citation>
    <scope>NUCLEOTIDE SEQUENCE [LARGE SCALE GENOMIC DNA]</scope>
    <source>
        <strain evidence="2 3">EB153</strain>
    </source>
</reference>
<dbReference type="InterPro" id="IPR000462">
    <property type="entry name" value="CDP-OH_P_trans"/>
</dbReference>
<organism evidence="2 3">
    <name type="scientific">Edaphobacter aggregans</name>
    <dbReference type="NCBI Taxonomy" id="570835"/>
    <lineage>
        <taxon>Bacteria</taxon>
        <taxon>Pseudomonadati</taxon>
        <taxon>Acidobacteriota</taxon>
        <taxon>Terriglobia</taxon>
        <taxon>Terriglobales</taxon>
        <taxon>Acidobacteriaceae</taxon>
        <taxon>Edaphobacter</taxon>
    </lineage>
</organism>
<dbReference type="EMBL" id="RSDW01000001">
    <property type="protein sequence ID" value="RSL17663.1"/>
    <property type="molecule type" value="Genomic_DNA"/>
</dbReference>
<dbReference type="GO" id="GO:0008654">
    <property type="term" value="P:phospholipid biosynthetic process"/>
    <property type="evidence" value="ECO:0007669"/>
    <property type="project" value="InterPro"/>
</dbReference>